<dbReference type="PROSITE" id="PS50089">
    <property type="entry name" value="ZF_RING_2"/>
    <property type="match status" value="1"/>
</dbReference>
<dbReference type="SUPFAM" id="SSF57850">
    <property type="entry name" value="RING/U-box"/>
    <property type="match status" value="1"/>
</dbReference>
<keyword evidence="1" id="KW-0479">Metal-binding</keyword>
<evidence type="ECO:0000259" key="6">
    <source>
        <dbReference type="PROSITE" id="PS50089"/>
    </source>
</evidence>
<feature type="compositionally biased region" description="Basic and acidic residues" evidence="5">
    <location>
        <begin position="1"/>
        <end position="20"/>
    </location>
</feature>
<accession>A0AA88D633</accession>
<dbReference type="InterPro" id="IPR013083">
    <property type="entry name" value="Znf_RING/FYVE/PHD"/>
</dbReference>
<name>A0AA88D633_FICCA</name>
<dbReference type="Proteomes" id="UP001187192">
    <property type="component" value="Unassembled WGS sequence"/>
</dbReference>
<evidence type="ECO:0000256" key="3">
    <source>
        <dbReference type="ARBA" id="ARBA00022833"/>
    </source>
</evidence>
<dbReference type="GO" id="GO:0016567">
    <property type="term" value="P:protein ubiquitination"/>
    <property type="evidence" value="ECO:0007669"/>
    <property type="project" value="TreeGrafter"/>
</dbReference>
<evidence type="ECO:0000256" key="2">
    <source>
        <dbReference type="ARBA" id="ARBA00022771"/>
    </source>
</evidence>
<keyword evidence="2 4" id="KW-0863">Zinc-finger</keyword>
<protein>
    <recommendedName>
        <fullName evidence="6">RING-type domain-containing protein</fullName>
    </recommendedName>
</protein>
<keyword evidence="8" id="KW-1185">Reference proteome</keyword>
<feature type="region of interest" description="Disordered" evidence="5">
    <location>
        <begin position="1"/>
        <end position="24"/>
    </location>
</feature>
<dbReference type="InterPro" id="IPR001841">
    <property type="entry name" value="Znf_RING"/>
</dbReference>
<reference evidence="7" key="1">
    <citation type="submission" date="2023-07" db="EMBL/GenBank/DDBJ databases">
        <title>draft genome sequence of fig (Ficus carica).</title>
        <authorList>
            <person name="Takahashi T."/>
            <person name="Nishimura K."/>
        </authorList>
    </citation>
    <scope>NUCLEOTIDE SEQUENCE</scope>
</reference>
<dbReference type="GO" id="GO:0061630">
    <property type="term" value="F:ubiquitin protein ligase activity"/>
    <property type="evidence" value="ECO:0007669"/>
    <property type="project" value="TreeGrafter"/>
</dbReference>
<evidence type="ECO:0000256" key="4">
    <source>
        <dbReference type="PROSITE-ProRule" id="PRU00175"/>
    </source>
</evidence>
<dbReference type="Pfam" id="PF13639">
    <property type="entry name" value="zf-RING_2"/>
    <property type="match status" value="1"/>
</dbReference>
<dbReference type="AlphaFoldDB" id="A0AA88D633"/>
<evidence type="ECO:0000256" key="5">
    <source>
        <dbReference type="SAM" id="MobiDB-lite"/>
    </source>
</evidence>
<comment type="caution">
    <text evidence="7">The sequence shown here is derived from an EMBL/GenBank/DDBJ whole genome shotgun (WGS) entry which is preliminary data.</text>
</comment>
<dbReference type="GO" id="GO:0008270">
    <property type="term" value="F:zinc ion binding"/>
    <property type="evidence" value="ECO:0007669"/>
    <property type="project" value="UniProtKB-KW"/>
</dbReference>
<evidence type="ECO:0000313" key="8">
    <source>
        <dbReference type="Proteomes" id="UP001187192"/>
    </source>
</evidence>
<keyword evidence="3" id="KW-0862">Zinc</keyword>
<organism evidence="7 8">
    <name type="scientific">Ficus carica</name>
    <name type="common">Common fig</name>
    <dbReference type="NCBI Taxonomy" id="3494"/>
    <lineage>
        <taxon>Eukaryota</taxon>
        <taxon>Viridiplantae</taxon>
        <taxon>Streptophyta</taxon>
        <taxon>Embryophyta</taxon>
        <taxon>Tracheophyta</taxon>
        <taxon>Spermatophyta</taxon>
        <taxon>Magnoliopsida</taxon>
        <taxon>eudicotyledons</taxon>
        <taxon>Gunneridae</taxon>
        <taxon>Pentapetalae</taxon>
        <taxon>rosids</taxon>
        <taxon>fabids</taxon>
        <taxon>Rosales</taxon>
        <taxon>Moraceae</taxon>
        <taxon>Ficeae</taxon>
        <taxon>Ficus</taxon>
    </lineage>
</organism>
<evidence type="ECO:0000256" key="1">
    <source>
        <dbReference type="ARBA" id="ARBA00022723"/>
    </source>
</evidence>
<evidence type="ECO:0000313" key="7">
    <source>
        <dbReference type="EMBL" id="GMN44291.1"/>
    </source>
</evidence>
<dbReference type="EMBL" id="BTGU01000018">
    <property type="protein sequence ID" value="GMN44291.1"/>
    <property type="molecule type" value="Genomic_DNA"/>
</dbReference>
<dbReference type="PANTHER" id="PTHR45969">
    <property type="entry name" value="RING ZINC FINGER PROTEIN-RELATED"/>
    <property type="match status" value="1"/>
</dbReference>
<sequence length="155" mass="18208">MIMSKSDHNNEDDHHDHDQINRPASASMEPVPAYFFAESVKKQLPVMPYKTILEKNGEVYDEDKGCVCIICLNRTEGSHEVRVPFNCCHVFHRECLDVWVDQGHGTCPLCRSKLLPTQNHHHDFHDNHDQADRDPWRRERMIYLFGDDFLFDDDD</sequence>
<dbReference type="Gene3D" id="3.30.40.10">
    <property type="entry name" value="Zinc/RING finger domain, C3HC4 (zinc finger)"/>
    <property type="match status" value="1"/>
</dbReference>
<feature type="domain" description="RING-type" evidence="6">
    <location>
        <begin position="68"/>
        <end position="111"/>
    </location>
</feature>
<dbReference type="SMART" id="SM00184">
    <property type="entry name" value="RING"/>
    <property type="match status" value="1"/>
</dbReference>
<dbReference type="PANTHER" id="PTHR45969:SF81">
    <property type="entry name" value="OS08G0157400 PROTEIN"/>
    <property type="match status" value="1"/>
</dbReference>
<gene>
    <name evidence="7" type="ORF">TIFTF001_013489</name>
</gene>
<proteinExistence type="predicted"/>